<accession>A0A1H1QCW0</accession>
<dbReference type="STRING" id="629680.SAMN04489751_1492"/>
<name>A0A1H1QCW0_BRESA</name>
<dbReference type="AlphaFoldDB" id="A0A1H1QCW0"/>
<keyword evidence="2" id="KW-1185">Reference proteome</keyword>
<organism evidence="1 2">
    <name type="scientific">Brevibacterium sandarakinum</name>
    <dbReference type="NCBI Taxonomy" id="629680"/>
    <lineage>
        <taxon>Bacteria</taxon>
        <taxon>Bacillati</taxon>
        <taxon>Actinomycetota</taxon>
        <taxon>Actinomycetes</taxon>
        <taxon>Micrococcales</taxon>
        <taxon>Brevibacteriaceae</taxon>
        <taxon>Brevibacterium</taxon>
    </lineage>
</organism>
<proteinExistence type="predicted"/>
<dbReference type="Proteomes" id="UP000199700">
    <property type="component" value="Chromosome"/>
</dbReference>
<evidence type="ECO:0000313" key="2">
    <source>
        <dbReference type="Proteomes" id="UP000199700"/>
    </source>
</evidence>
<sequence length="113" mass="12863">MGGDEALTSWQEIDLSMRRSALHLVWAPHRRLEKALFDATSELLSVTESTDDLNIIKLSTSYLALLNVVTYQSQHEAGTDRVQFLIMRAAEYEASVIPDPVFLSDFHRLRENV</sequence>
<gene>
    <name evidence="1" type="ORF">SAMN04489751_1492</name>
</gene>
<reference evidence="1" key="1">
    <citation type="submission" date="2016-10" db="EMBL/GenBank/DDBJ databases">
        <authorList>
            <person name="Varghese N."/>
            <person name="Submissions S."/>
        </authorList>
    </citation>
    <scope>NUCLEOTIDE SEQUENCE [LARGE SCALE GENOMIC DNA]</scope>
    <source>
        <strain evidence="1">DSM 22082</strain>
    </source>
</reference>
<protein>
    <submittedName>
        <fullName evidence="1">Uncharacterized protein</fullName>
    </submittedName>
</protein>
<evidence type="ECO:0000313" key="1">
    <source>
        <dbReference type="EMBL" id="SDS21265.1"/>
    </source>
</evidence>
<dbReference type="EMBL" id="LT629739">
    <property type="protein sequence ID" value="SDS21265.1"/>
    <property type="molecule type" value="Genomic_DNA"/>
</dbReference>